<sequence>MDMSSCGVPYGQFFPLFWICCMYNCWPLMSVGREGLQNPYWVIIHAMESGVFWFSILLASTLSCLPRFVLRSLQGSMFPSDVSMALRTHKQCETSSEASTVSVTWSRYSSNESSVDLGINPEIKINNSTNKRCSFDNNQIPDTLSNNCAINS</sequence>
<keyword evidence="1" id="KW-1133">Transmembrane helix</keyword>
<keyword evidence="1" id="KW-0812">Transmembrane</keyword>
<gene>
    <name evidence="2" type="primary">Atp10a_1</name>
    <name evidence="2" type="ORF">TNCT_519981</name>
</gene>
<dbReference type="EMBL" id="BMAO01013111">
    <property type="protein sequence ID" value="GFQ86372.1"/>
    <property type="molecule type" value="Genomic_DNA"/>
</dbReference>
<comment type="caution">
    <text evidence="2">The sequence shown here is derived from an EMBL/GenBank/DDBJ whole genome shotgun (WGS) entry which is preliminary data.</text>
</comment>
<dbReference type="AlphaFoldDB" id="A0A8X6I2N3"/>
<proteinExistence type="predicted"/>
<keyword evidence="1" id="KW-0472">Membrane</keyword>
<evidence type="ECO:0000313" key="2">
    <source>
        <dbReference type="EMBL" id="GFQ86372.1"/>
    </source>
</evidence>
<dbReference type="Proteomes" id="UP000887116">
    <property type="component" value="Unassembled WGS sequence"/>
</dbReference>
<protein>
    <submittedName>
        <fullName evidence="2">Putative phospholipid-transporting ATPase VA</fullName>
    </submittedName>
</protein>
<keyword evidence="3" id="KW-1185">Reference proteome</keyword>
<dbReference type="OrthoDB" id="6459853at2759"/>
<organism evidence="2 3">
    <name type="scientific">Trichonephila clavata</name>
    <name type="common">Joro spider</name>
    <name type="synonym">Nephila clavata</name>
    <dbReference type="NCBI Taxonomy" id="2740835"/>
    <lineage>
        <taxon>Eukaryota</taxon>
        <taxon>Metazoa</taxon>
        <taxon>Ecdysozoa</taxon>
        <taxon>Arthropoda</taxon>
        <taxon>Chelicerata</taxon>
        <taxon>Arachnida</taxon>
        <taxon>Araneae</taxon>
        <taxon>Araneomorphae</taxon>
        <taxon>Entelegynae</taxon>
        <taxon>Araneoidea</taxon>
        <taxon>Nephilidae</taxon>
        <taxon>Trichonephila</taxon>
    </lineage>
</organism>
<accession>A0A8X6I2N3</accession>
<evidence type="ECO:0000313" key="3">
    <source>
        <dbReference type="Proteomes" id="UP000887116"/>
    </source>
</evidence>
<name>A0A8X6I2N3_TRICU</name>
<feature type="transmembrane region" description="Helical" evidence="1">
    <location>
        <begin position="12"/>
        <end position="31"/>
    </location>
</feature>
<evidence type="ECO:0000256" key="1">
    <source>
        <dbReference type="SAM" id="Phobius"/>
    </source>
</evidence>
<reference evidence="2" key="1">
    <citation type="submission" date="2020-07" db="EMBL/GenBank/DDBJ databases">
        <title>Multicomponent nature underlies the extraordinary mechanical properties of spider dragline silk.</title>
        <authorList>
            <person name="Kono N."/>
            <person name="Nakamura H."/>
            <person name="Mori M."/>
            <person name="Yoshida Y."/>
            <person name="Ohtoshi R."/>
            <person name="Malay A.D."/>
            <person name="Moran D.A.P."/>
            <person name="Tomita M."/>
            <person name="Numata K."/>
            <person name="Arakawa K."/>
        </authorList>
    </citation>
    <scope>NUCLEOTIDE SEQUENCE</scope>
</reference>